<sequence length="62" mass="7217">MQNSDNSSVFEQEIILCIHVEYALQDVLKGLSILLFPFLIFFNNVHGIYYLSLIHQSFDLII</sequence>
<keyword evidence="1" id="KW-1133">Transmembrane helix</keyword>
<keyword evidence="1" id="KW-0812">Transmembrane</keyword>
<dbReference type="Proteomes" id="UP000276133">
    <property type="component" value="Unassembled WGS sequence"/>
</dbReference>
<proteinExistence type="predicted"/>
<evidence type="ECO:0000313" key="2">
    <source>
        <dbReference type="EMBL" id="RNA27626.1"/>
    </source>
</evidence>
<organism evidence="2 3">
    <name type="scientific">Brachionus plicatilis</name>
    <name type="common">Marine rotifer</name>
    <name type="synonym">Brachionus muelleri</name>
    <dbReference type="NCBI Taxonomy" id="10195"/>
    <lineage>
        <taxon>Eukaryota</taxon>
        <taxon>Metazoa</taxon>
        <taxon>Spiralia</taxon>
        <taxon>Gnathifera</taxon>
        <taxon>Rotifera</taxon>
        <taxon>Eurotatoria</taxon>
        <taxon>Monogononta</taxon>
        <taxon>Pseudotrocha</taxon>
        <taxon>Ploima</taxon>
        <taxon>Brachionidae</taxon>
        <taxon>Brachionus</taxon>
    </lineage>
</organism>
<evidence type="ECO:0000256" key="1">
    <source>
        <dbReference type="SAM" id="Phobius"/>
    </source>
</evidence>
<dbReference type="EMBL" id="REGN01002516">
    <property type="protein sequence ID" value="RNA27626.1"/>
    <property type="molecule type" value="Genomic_DNA"/>
</dbReference>
<reference evidence="2 3" key="1">
    <citation type="journal article" date="2018" name="Sci. Rep.">
        <title>Genomic signatures of local adaptation to the degree of environmental predictability in rotifers.</title>
        <authorList>
            <person name="Franch-Gras L."/>
            <person name="Hahn C."/>
            <person name="Garcia-Roger E.M."/>
            <person name="Carmona M.J."/>
            <person name="Serra M."/>
            <person name="Gomez A."/>
        </authorList>
    </citation>
    <scope>NUCLEOTIDE SEQUENCE [LARGE SCALE GENOMIC DNA]</scope>
    <source>
        <strain evidence="2">HYR1</strain>
    </source>
</reference>
<gene>
    <name evidence="2" type="ORF">BpHYR1_006149</name>
</gene>
<dbReference type="AlphaFoldDB" id="A0A3M7RVT9"/>
<protein>
    <submittedName>
        <fullName evidence="2">Uncharacterized protein</fullName>
    </submittedName>
</protein>
<keyword evidence="3" id="KW-1185">Reference proteome</keyword>
<accession>A0A3M7RVT9</accession>
<feature type="transmembrane region" description="Helical" evidence="1">
    <location>
        <begin position="31"/>
        <end position="51"/>
    </location>
</feature>
<name>A0A3M7RVT9_BRAPC</name>
<keyword evidence="1" id="KW-0472">Membrane</keyword>
<evidence type="ECO:0000313" key="3">
    <source>
        <dbReference type="Proteomes" id="UP000276133"/>
    </source>
</evidence>
<comment type="caution">
    <text evidence="2">The sequence shown here is derived from an EMBL/GenBank/DDBJ whole genome shotgun (WGS) entry which is preliminary data.</text>
</comment>